<evidence type="ECO:0000313" key="2">
    <source>
        <dbReference type="Proteomes" id="UP000255828"/>
    </source>
</evidence>
<proteinExistence type="predicted"/>
<name>A0A345AY96_9CAUD</name>
<dbReference type="Proteomes" id="UP000255828">
    <property type="component" value="Segment"/>
</dbReference>
<sequence>MQTASTRTGTSIATNASTTNLATVQQTITLTIACKMYDFKDQPEGCTPEESLKRYVSSTKPTEKENFYATITSMALERLSEQK</sequence>
<reference evidence="1" key="1">
    <citation type="submission" date="2018-06" db="EMBL/GenBank/DDBJ databases">
        <authorList>
            <person name="Zhirakovskaya E."/>
        </authorList>
    </citation>
    <scope>NUCLEOTIDE SEQUENCE [LARGE SCALE GENOMIC DNA]</scope>
</reference>
<evidence type="ECO:0000313" key="1">
    <source>
        <dbReference type="EMBL" id="AXF42076.1"/>
    </source>
</evidence>
<keyword evidence="2" id="KW-1185">Reference proteome</keyword>
<protein>
    <submittedName>
        <fullName evidence="1">Uncharacterized protein</fullName>
    </submittedName>
</protein>
<organism evidence="1">
    <name type="scientific">Synechococcus T7-like phage S-TIP37</name>
    <dbReference type="NCBI Taxonomy" id="1332145"/>
    <lineage>
        <taxon>Viruses</taxon>
        <taxon>Duplodnaviria</taxon>
        <taxon>Heunggongvirae</taxon>
        <taxon>Uroviricota</taxon>
        <taxon>Caudoviricetes</taxon>
        <taxon>Autographivirales</taxon>
        <taxon>Sechaudvirinae</taxon>
        <taxon>Igirivirus</taxon>
        <taxon>Igirivirus STIP37</taxon>
    </lineage>
</organism>
<dbReference type="PROSITE" id="PS51257">
    <property type="entry name" value="PROKAR_LIPOPROTEIN"/>
    <property type="match status" value="1"/>
</dbReference>
<dbReference type="EMBL" id="MH540083">
    <property type="protein sequence ID" value="AXF42076.1"/>
    <property type="molecule type" value="Genomic_DNA"/>
</dbReference>
<accession>A0A345AY96</accession>
<gene>
    <name evidence="1" type="ORF">STIP37_15</name>
</gene>